<sequence length="345" mass="39185">MPINNTNFAPDAPTLIPINKFSFSYFLSNTLNGTKRKYDFFKSGNTPIFFKLQGNDSDYKAKLVRGAVLYTNVPYFVVFQNQYSVPQEVRFSDEIHVDETFRFETMGRKFLGKVLTIKNKTAQIDALVLSWGYQLEASETLTLLWPPAALVDDVSVIDSGYAFLYSSFELQAHGNINVHSEDIYRVTNGVSKVSVKPKTKVFKKNAEIIIDKGEQHPYGFDEIPSTESSASTYTVPDDSTYFLFNRSGVKRLSKGQSVSLTPQGEIRRYYYGYPTDRIYPRQQEELTGELLLDDILSHYRRTEAFDKSVFSSCALSKTASQYIEKCEASGLINTVAKQFIEEGRL</sequence>
<dbReference type="AlphaFoldDB" id="A0A3A4RB56"/>
<protein>
    <submittedName>
        <fullName evidence="1">Uncharacterized protein</fullName>
    </submittedName>
</protein>
<reference evidence="1 2" key="1">
    <citation type="journal article" date="2017" name="ISME J.">
        <title>Energy and carbon metabolisms in a deep terrestrial subsurface fluid microbial community.</title>
        <authorList>
            <person name="Momper L."/>
            <person name="Jungbluth S.P."/>
            <person name="Lee M.D."/>
            <person name="Amend J.P."/>
        </authorList>
    </citation>
    <scope>NUCLEOTIDE SEQUENCE [LARGE SCALE GENOMIC DNA]</scope>
    <source>
        <strain evidence="1">SURF_26</strain>
    </source>
</reference>
<organism evidence="1 2">
    <name type="scientific">Candidatus Auribacter fodinae</name>
    <dbReference type="NCBI Taxonomy" id="2093366"/>
    <lineage>
        <taxon>Bacteria</taxon>
        <taxon>Pseudomonadati</taxon>
        <taxon>Candidatus Auribacterota</taxon>
        <taxon>Candidatus Auribacteria</taxon>
        <taxon>Candidatus Auribacterales</taxon>
        <taxon>Candidatus Auribacteraceae</taxon>
        <taxon>Candidatus Auribacter</taxon>
    </lineage>
</organism>
<evidence type="ECO:0000313" key="2">
    <source>
        <dbReference type="Proteomes" id="UP000266426"/>
    </source>
</evidence>
<proteinExistence type="predicted"/>
<gene>
    <name evidence="1" type="ORF">C4541_00835</name>
</gene>
<dbReference type="Proteomes" id="UP000266426">
    <property type="component" value="Unassembled WGS sequence"/>
</dbReference>
<accession>A0A3A4RB56</accession>
<dbReference type="EMBL" id="QZJZ01000006">
    <property type="protein sequence ID" value="RJP61964.1"/>
    <property type="molecule type" value="Genomic_DNA"/>
</dbReference>
<evidence type="ECO:0000313" key="1">
    <source>
        <dbReference type="EMBL" id="RJP61964.1"/>
    </source>
</evidence>
<comment type="caution">
    <text evidence="1">The sequence shown here is derived from an EMBL/GenBank/DDBJ whole genome shotgun (WGS) entry which is preliminary data.</text>
</comment>
<name>A0A3A4RB56_9BACT</name>